<dbReference type="SUPFAM" id="SSF55785">
    <property type="entry name" value="PYP-like sensor domain (PAS domain)"/>
    <property type="match status" value="1"/>
</dbReference>
<accession>A0ABX5ECQ7</accession>
<dbReference type="InterPro" id="IPR011006">
    <property type="entry name" value="CheY-like_superfamily"/>
</dbReference>
<protein>
    <submittedName>
        <fullName evidence="3">AmiR/NasT family two-component response regulator</fullName>
    </submittedName>
</protein>
<dbReference type="Pfam" id="PF08447">
    <property type="entry name" value="PAS_3"/>
    <property type="match status" value="1"/>
</dbReference>
<dbReference type="InterPro" id="IPR005561">
    <property type="entry name" value="ANTAR"/>
</dbReference>
<dbReference type="Gene3D" id="3.30.450.20">
    <property type="entry name" value="PAS domain"/>
    <property type="match status" value="1"/>
</dbReference>
<dbReference type="Proteomes" id="UP000239895">
    <property type="component" value="Unassembled WGS sequence"/>
</dbReference>
<gene>
    <name evidence="3" type="ORF">BCL65_11622</name>
</gene>
<dbReference type="CDD" id="cd00130">
    <property type="entry name" value="PAS"/>
    <property type="match status" value="1"/>
</dbReference>
<comment type="caution">
    <text evidence="3">The sequence shown here is derived from an EMBL/GenBank/DDBJ whole genome shotgun (WGS) entry which is preliminary data.</text>
</comment>
<sequence length="227" mass="24280">MSFDEPDARRGRRGAGPTGRYRLDLATRTWWWSDDIYALHGFAPGEVVPTTDLVLAHHHPDDRPRTARFLAAARRTDKPFGAMYRLIGADGTERSVVVGGMVEPVSDGGELVLHGYATDVSTTVEERAGAVANQQIRASARSRGVIEQAKGALAAVYRISPESAFEVMRVASNDQNTPLREIAEAALDAATSSTSGRRARLDDLLAGVPAQDGRSPRGAGARSVTAS</sequence>
<name>A0ABX5ECQ7_9MICO</name>
<dbReference type="PROSITE" id="PS50921">
    <property type="entry name" value="ANTAR"/>
    <property type="match status" value="1"/>
</dbReference>
<evidence type="ECO:0000313" key="4">
    <source>
        <dbReference type="Proteomes" id="UP000239895"/>
    </source>
</evidence>
<feature type="domain" description="ANTAR" evidence="2">
    <location>
        <begin position="126"/>
        <end position="187"/>
    </location>
</feature>
<dbReference type="InterPro" id="IPR035965">
    <property type="entry name" value="PAS-like_dom_sf"/>
</dbReference>
<proteinExistence type="predicted"/>
<dbReference type="EMBL" id="PVTX01000016">
    <property type="protein sequence ID" value="PRZ03000.1"/>
    <property type="molecule type" value="Genomic_DNA"/>
</dbReference>
<organism evidence="3 4">
    <name type="scientific">Isoptericola halotolerans</name>
    <dbReference type="NCBI Taxonomy" id="300560"/>
    <lineage>
        <taxon>Bacteria</taxon>
        <taxon>Bacillati</taxon>
        <taxon>Actinomycetota</taxon>
        <taxon>Actinomycetes</taxon>
        <taxon>Micrococcales</taxon>
        <taxon>Promicromonosporaceae</taxon>
        <taxon>Isoptericola</taxon>
    </lineage>
</organism>
<dbReference type="InterPro" id="IPR036388">
    <property type="entry name" value="WH-like_DNA-bd_sf"/>
</dbReference>
<evidence type="ECO:0000259" key="2">
    <source>
        <dbReference type="PROSITE" id="PS50921"/>
    </source>
</evidence>
<dbReference type="InterPro" id="IPR000014">
    <property type="entry name" value="PAS"/>
</dbReference>
<dbReference type="SUPFAM" id="SSF52172">
    <property type="entry name" value="CheY-like"/>
    <property type="match status" value="1"/>
</dbReference>
<keyword evidence="4" id="KW-1185">Reference proteome</keyword>
<evidence type="ECO:0000256" key="1">
    <source>
        <dbReference type="SAM" id="MobiDB-lite"/>
    </source>
</evidence>
<evidence type="ECO:0000313" key="3">
    <source>
        <dbReference type="EMBL" id="PRZ03000.1"/>
    </source>
</evidence>
<feature type="region of interest" description="Disordered" evidence="1">
    <location>
        <begin position="205"/>
        <end position="227"/>
    </location>
</feature>
<dbReference type="Pfam" id="PF03861">
    <property type="entry name" value="ANTAR"/>
    <property type="match status" value="1"/>
</dbReference>
<dbReference type="Gene3D" id="1.10.10.10">
    <property type="entry name" value="Winged helix-like DNA-binding domain superfamily/Winged helix DNA-binding domain"/>
    <property type="match status" value="1"/>
</dbReference>
<dbReference type="SMART" id="SM01012">
    <property type="entry name" value="ANTAR"/>
    <property type="match status" value="1"/>
</dbReference>
<dbReference type="InterPro" id="IPR013655">
    <property type="entry name" value="PAS_fold_3"/>
</dbReference>
<reference evidence="3 4" key="1">
    <citation type="submission" date="2018-03" db="EMBL/GenBank/DDBJ databases">
        <title>Comparative analysis of microorganisms from saline springs in Andes Mountain Range, Colombia.</title>
        <authorList>
            <person name="Rubin E."/>
        </authorList>
    </citation>
    <scope>NUCLEOTIDE SEQUENCE [LARGE SCALE GENOMIC DNA]</scope>
    <source>
        <strain evidence="3 4">CG 23</strain>
    </source>
</reference>